<proteinExistence type="predicted"/>
<keyword evidence="3" id="KW-1185">Reference proteome</keyword>
<gene>
    <name evidence="2" type="ORF">CCUS01_10497</name>
</gene>
<name>A0AAI9UCC4_9PEZI</name>
<dbReference type="EMBL" id="MPDP01000291">
    <property type="protein sequence ID" value="KAK1454379.1"/>
    <property type="molecule type" value="Genomic_DNA"/>
</dbReference>
<feature type="region of interest" description="Disordered" evidence="1">
    <location>
        <begin position="44"/>
        <end position="91"/>
    </location>
</feature>
<reference evidence="2" key="1">
    <citation type="submission" date="2016-11" db="EMBL/GenBank/DDBJ databases">
        <title>The genome sequence of Colletotrichum cuscutae.</title>
        <authorList>
            <person name="Baroncelli R."/>
        </authorList>
    </citation>
    <scope>NUCLEOTIDE SEQUENCE</scope>
    <source>
        <strain evidence="2">IMI 304802</strain>
    </source>
</reference>
<dbReference type="AlphaFoldDB" id="A0AAI9UCC4"/>
<evidence type="ECO:0000313" key="3">
    <source>
        <dbReference type="Proteomes" id="UP001239213"/>
    </source>
</evidence>
<accession>A0AAI9UCC4</accession>
<evidence type="ECO:0000313" key="2">
    <source>
        <dbReference type="EMBL" id="KAK1454379.1"/>
    </source>
</evidence>
<organism evidence="2 3">
    <name type="scientific">Colletotrichum cuscutae</name>
    <dbReference type="NCBI Taxonomy" id="1209917"/>
    <lineage>
        <taxon>Eukaryota</taxon>
        <taxon>Fungi</taxon>
        <taxon>Dikarya</taxon>
        <taxon>Ascomycota</taxon>
        <taxon>Pezizomycotina</taxon>
        <taxon>Sordariomycetes</taxon>
        <taxon>Hypocreomycetidae</taxon>
        <taxon>Glomerellales</taxon>
        <taxon>Glomerellaceae</taxon>
        <taxon>Colletotrichum</taxon>
        <taxon>Colletotrichum acutatum species complex</taxon>
    </lineage>
</organism>
<dbReference type="Proteomes" id="UP001239213">
    <property type="component" value="Unassembled WGS sequence"/>
</dbReference>
<feature type="compositionally biased region" description="Polar residues" evidence="1">
    <location>
        <begin position="72"/>
        <end position="83"/>
    </location>
</feature>
<feature type="compositionally biased region" description="Basic and acidic residues" evidence="1">
    <location>
        <begin position="51"/>
        <end position="70"/>
    </location>
</feature>
<comment type="caution">
    <text evidence="2">The sequence shown here is derived from an EMBL/GenBank/DDBJ whole genome shotgun (WGS) entry which is preliminary data.</text>
</comment>
<sequence>MHNSILCNATTKHSQLQYVPANGCETISSLILLRLIRTGVQSFPQKIRNGGPDRRPAGLELPRSHRDIPRDTTPSFSHTSTEATRPRVPKLSSAVRSAAHAATNLGAWARLGFLGRPPFAVSRWETC</sequence>
<protein>
    <submittedName>
        <fullName evidence="2">Uncharacterized protein</fullName>
    </submittedName>
</protein>
<evidence type="ECO:0000256" key="1">
    <source>
        <dbReference type="SAM" id="MobiDB-lite"/>
    </source>
</evidence>